<protein>
    <submittedName>
        <fullName evidence="1">Uncharacterized protein</fullName>
    </submittedName>
</protein>
<keyword evidence="2" id="KW-1185">Reference proteome</keyword>
<comment type="caution">
    <text evidence="1">The sequence shown here is derived from an EMBL/GenBank/DDBJ whole genome shotgun (WGS) entry which is preliminary data.</text>
</comment>
<name>A0ABR8E5E7_9NOSO</name>
<dbReference type="RefSeq" id="WP_190947320.1">
    <property type="nucleotide sequence ID" value="NZ_JACJSI010000511.1"/>
</dbReference>
<organism evidence="1 2">
    <name type="scientific">Nostoc flagelliforme FACHB-838</name>
    <dbReference type="NCBI Taxonomy" id="2692904"/>
    <lineage>
        <taxon>Bacteria</taxon>
        <taxon>Bacillati</taxon>
        <taxon>Cyanobacteriota</taxon>
        <taxon>Cyanophyceae</taxon>
        <taxon>Nostocales</taxon>
        <taxon>Nostocaceae</taxon>
        <taxon>Nostoc</taxon>
    </lineage>
</organism>
<gene>
    <name evidence="1" type="ORF">H6G97_48180</name>
</gene>
<dbReference type="Proteomes" id="UP000623440">
    <property type="component" value="Unassembled WGS sequence"/>
</dbReference>
<reference evidence="1 2" key="1">
    <citation type="journal article" date="2020" name="ISME J.">
        <title>Comparative genomics reveals insights into cyanobacterial evolution and habitat adaptation.</title>
        <authorList>
            <person name="Chen M.Y."/>
            <person name="Teng W.K."/>
            <person name="Zhao L."/>
            <person name="Hu C.X."/>
            <person name="Zhou Y.K."/>
            <person name="Han B.P."/>
            <person name="Song L.R."/>
            <person name="Shu W.S."/>
        </authorList>
    </citation>
    <scope>NUCLEOTIDE SEQUENCE [LARGE SCALE GENOMIC DNA]</scope>
    <source>
        <strain evidence="1 2">FACHB-838</strain>
    </source>
</reference>
<proteinExistence type="predicted"/>
<accession>A0ABR8E5E7</accession>
<evidence type="ECO:0000313" key="2">
    <source>
        <dbReference type="Proteomes" id="UP000623440"/>
    </source>
</evidence>
<evidence type="ECO:0000313" key="1">
    <source>
        <dbReference type="EMBL" id="MBD2536628.1"/>
    </source>
</evidence>
<sequence length="130" mass="14981">MKLQRIEAGEYLTPDGRFYVRNTYYSNGIPGRSNTSSGWLIEDRSGATPFQRNHHQSNLRRVDTLTEAKEIIALVMECDRNEQTLRDAGWQKEENCQPPGLCWLSPYTGKLLTRSEALLELSFFRIDVIV</sequence>
<dbReference type="EMBL" id="JACJSI010000511">
    <property type="protein sequence ID" value="MBD2536628.1"/>
    <property type="molecule type" value="Genomic_DNA"/>
</dbReference>